<evidence type="ECO:0000313" key="3">
    <source>
        <dbReference type="EMBL" id="ERF68121.1"/>
    </source>
</evidence>
<keyword evidence="4" id="KW-1185">Reference proteome</keyword>
<dbReference type="PANTHER" id="PTHR13132:SF29">
    <property type="entry name" value="ALPHA-(1,6)-FUCOSYLTRANSFERASE"/>
    <property type="match status" value="1"/>
</dbReference>
<dbReference type="OMA" id="HEMLPCP"/>
<evidence type="ECO:0000256" key="2">
    <source>
        <dbReference type="SAM" id="Phobius"/>
    </source>
</evidence>
<dbReference type="OrthoDB" id="2392789at2759"/>
<protein>
    <submittedName>
        <fullName evidence="3">Uncharacterized protein</fullName>
    </submittedName>
</protein>
<evidence type="ECO:0000256" key="1">
    <source>
        <dbReference type="SAM" id="MobiDB-lite"/>
    </source>
</evidence>
<dbReference type="HOGENOM" id="CLU_035511_0_0_1"/>
<dbReference type="GeneID" id="19241821"/>
<dbReference type="RefSeq" id="XP_007806259.1">
    <property type="nucleotide sequence ID" value="XM_007808068.1"/>
</dbReference>
<dbReference type="eggNOG" id="ENOG502S04M">
    <property type="taxonomic scope" value="Eukaryota"/>
</dbReference>
<sequence>MLLSSRQNPPRLSLQRVNSHNNLAAARALLSSSPLPSPGLPSNLPRHGKKAPRINSRRLLRLTIWLAVCTLLFLAVGRIVQSDQSSTPISYVSPESQAYQVVDKILPEEPSPVVVTDQRGRSKWTISIPPALDFPLTPAQYASICKKSMEMSQQVAMLKKAHSGPTHIHKAHHGYYFKDQHFMDITEAESHDVLPGVRNAELLRLKTSSSQENSQRQCDRSMIYALETSAAGLGPTLLGLWLAYGLAQSENRAFFIDDTNWPYGSYSTFFKAPPSPGCLAPPKTQVVPCPHQARHLLVSAATVAHTFGHMFNEHFEDGRKMGVMRQHQIFAMMRAGFETLFQDKLNKEDQAYLNDRTAELNNTIRASGGEEIGVHIRHGDRHPLEYQYQKSYIPLEKYLDTAHNLSVQVPKASPSQILIASDDPDIYIDPLITSSITTPKIERAQSHISLASKKTLAASGKAGLGWEGGFFKDVFWALGVPAKDQIPRIINPAQRPRRHAESGKEENKDTAARSSAENLDPHKKPSEAALKLRELIARSYLLDLAVLGQSDKIVCAVSSYGCRILAVMLGWETGIVQGGWRNVDGEFGWRGLDY</sequence>
<dbReference type="Proteomes" id="UP000019373">
    <property type="component" value="Unassembled WGS sequence"/>
</dbReference>
<gene>
    <name evidence="3" type="ORF">EPUS_06932</name>
</gene>
<evidence type="ECO:0000313" key="4">
    <source>
        <dbReference type="Proteomes" id="UP000019373"/>
    </source>
</evidence>
<reference evidence="4" key="1">
    <citation type="journal article" date="2014" name="BMC Genomics">
        <title>Genome characteristics reveal the impact of lichenization on lichen-forming fungus Endocarpon pusillum Hedwig (Verrucariales, Ascomycota).</title>
        <authorList>
            <person name="Wang Y.-Y."/>
            <person name="Liu B."/>
            <person name="Zhang X.-Y."/>
            <person name="Zhou Q.-M."/>
            <person name="Zhang T."/>
            <person name="Li H."/>
            <person name="Yu Y.-F."/>
            <person name="Zhang X.-L."/>
            <person name="Hao X.-Y."/>
            <person name="Wang M."/>
            <person name="Wang L."/>
            <person name="Wei J.-C."/>
        </authorList>
    </citation>
    <scope>NUCLEOTIDE SEQUENCE [LARGE SCALE GENOMIC DNA]</scope>
    <source>
        <strain evidence="4">Z07020 / HMAS-L-300199</strain>
    </source>
</reference>
<feature type="region of interest" description="Disordered" evidence="1">
    <location>
        <begin position="491"/>
        <end position="524"/>
    </location>
</feature>
<dbReference type="PANTHER" id="PTHR13132">
    <property type="entry name" value="ALPHA- 1,6 -FUCOSYLTRANSFERASE"/>
    <property type="match status" value="1"/>
</dbReference>
<feature type="transmembrane region" description="Helical" evidence="2">
    <location>
        <begin position="59"/>
        <end position="80"/>
    </location>
</feature>
<dbReference type="AlphaFoldDB" id="U1G8Y4"/>
<keyword evidence="2" id="KW-0472">Membrane</keyword>
<dbReference type="EMBL" id="KE721541">
    <property type="protein sequence ID" value="ERF68121.1"/>
    <property type="molecule type" value="Genomic_DNA"/>
</dbReference>
<proteinExistence type="predicted"/>
<dbReference type="GO" id="GO:0046921">
    <property type="term" value="F:alpha-(1-&gt;6)-fucosyltransferase activity"/>
    <property type="evidence" value="ECO:0007669"/>
    <property type="project" value="TreeGrafter"/>
</dbReference>
<keyword evidence="2" id="KW-0812">Transmembrane</keyword>
<accession>U1G8Y4</accession>
<feature type="compositionally biased region" description="Basic and acidic residues" evidence="1">
    <location>
        <begin position="499"/>
        <end position="511"/>
    </location>
</feature>
<dbReference type="GO" id="GO:0006487">
    <property type="term" value="P:protein N-linked glycosylation"/>
    <property type="evidence" value="ECO:0007669"/>
    <property type="project" value="TreeGrafter"/>
</dbReference>
<keyword evidence="2" id="KW-1133">Transmembrane helix</keyword>
<name>U1G8Y4_ENDPU</name>
<organism evidence="3 4">
    <name type="scientific">Endocarpon pusillum (strain Z07020 / HMAS-L-300199)</name>
    <name type="common">Lichen-forming fungus</name>
    <dbReference type="NCBI Taxonomy" id="1263415"/>
    <lineage>
        <taxon>Eukaryota</taxon>
        <taxon>Fungi</taxon>
        <taxon>Dikarya</taxon>
        <taxon>Ascomycota</taxon>
        <taxon>Pezizomycotina</taxon>
        <taxon>Eurotiomycetes</taxon>
        <taxon>Chaetothyriomycetidae</taxon>
        <taxon>Verrucariales</taxon>
        <taxon>Verrucariaceae</taxon>
        <taxon>Endocarpon</taxon>
    </lineage>
</organism>